<dbReference type="GeneID" id="103696855"/>
<dbReference type="InterPro" id="IPR017871">
    <property type="entry name" value="ABC_transporter-like_CS"/>
</dbReference>
<dbReference type="PROSITE" id="PS50893">
    <property type="entry name" value="ABC_TRANSPORTER_2"/>
    <property type="match status" value="1"/>
</dbReference>
<keyword evidence="12" id="KW-1185">Reference proteome</keyword>
<evidence type="ECO:0000256" key="10">
    <source>
        <dbReference type="SAM" id="Phobius"/>
    </source>
</evidence>
<dbReference type="Gene3D" id="3.40.50.300">
    <property type="entry name" value="P-loop containing nucleotide triphosphate hydrolases"/>
    <property type="match status" value="1"/>
</dbReference>
<evidence type="ECO:0000256" key="1">
    <source>
        <dbReference type="ARBA" id="ARBA00004141"/>
    </source>
</evidence>
<feature type="compositionally biased region" description="Polar residues" evidence="9">
    <location>
        <begin position="377"/>
        <end position="394"/>
    </location>
</feature>
<dbReference type="SUPFAM" id="SSF52540">
    <property type="entry name" value="P-loop containing nucleoside triphosphate hydrolases"/>
    <property type="match status" value="1"/>
</dbReference>
<reference evidence="13" key="2">
    <citation type="submission" date="2025-08" db="UniProtKB">
        <authorList>
            <consortium name="RefSeq"/>
        </authorList>
    </citation>
    <scope>IDENTIFICATION</scope>
    <source>
        <tissue evidence="13">Young leaves</tissue>
    </source>
</reference>
<dbReference type="Pfam" id="PF19055">
    <property type="entry name" value="ABC2_membrane_7"/>
    <property type="match status" value="1"/>
</dbReference>
<dbReference type="Proteomes" id="UP000228380">
    <property type="component" value="Chromosome 2"/>
</dbReference>
<dbReference type="InterPro" id="IPR027417">
    <property type="entry name" value="P-loop_NTPase"/>
</dbReference>
<feature type="transmembrane region" description="Helical" evidence="10">
    <location>
        <begin position="957"/>
        <end position="975"/>
    </location>
</feature>
<dbReference type="PANTHER" id="PTHR48041:SF91">
    <property type="entry name" value="ABC TRANSPORTER G FAMILY MEMBER 28"/>
    <property type="match status" value="1"/>
</dbReference>
<comment type="similarity">
    <text evidence="2">Belongs to the ABC transporter superfamily. ABCG family. Eye pigment precursor importer (TC 3.A.1.204) subfamily.</text>
</comment>
<feature type="transmembrane region" description="Helical" evidence="10">
    <location>
        <begin position="881"/>
        <end position="901"/>
    </location>
</feature>
<evidence type="ECO:0000313" key="12">
    <source>
        <dbReference type="Proteomes" id="UP000228380"/>
    </source>
</evidence>
<keyword evidence="6" id="KW-0067">ATP-binding</keyword>
<evidence type="ECO:0000313" key="13">
    <source>
        <dbReference type="RefSeq" id="XP_038979552.1"/>
    </source>
</evidence>
<feature type="domain" description="ABC transporter" evidence="11">
    <location>
        <begin position="479"/>
        <end position="719"/>
    </location>
</feature>
<keyword evidence="4 10" id="KW-0812">Transmembrane</keyword>
<protein>
    <submittedName>
        <fullName evidence="13">ABC transporter G family member 28-like</fullName>
    </submittedName>
</protein>
<dbReference type="PANTHER" id="PTHR48041">
    <property type="entry name" value="ABC TRANSPORTER G FAMILY MEMBER 28"/>
    <property type="match status" value="1"/>
</dbReference>
<dbReference type="AlphaFoldDB" id="A0A8B9A1M3"/>
<evidence type="ECO:0000256" key="9">
    <source>
        <dbReference type="SAM" id="MobiDB-lite"/>
    </source>
</evidence>
<keyword evidence="3" id="KW-0813">Transport</keyword>
<dbReference type="CDD" id="cd03213">
    <property type="entry name" value="ABCG_EPDR"/>
    <property type="match status" value="1"/>
</dbReference>
<evidence type="ECO:0000256" key="4">
    <source>
        <dbReference type="ARBA" id="ARBA00022692"/>
    </source>
</evidence>
<evidence type="ECO:0000256" key="2">
    <source>
        <dbReference type="ARBA" id="ARBA00005814"/>
    </source>
</evidence>
<evidence type="ECO:0000256" key="6">
    <source>
        <dbReference type="ARBA" id="ARBA00022840"/>
    </source>
</evidence>
<dbReference type="InterPro" id="IPR043926">
    <property type="entry name" value="ABCG_dom"/>
</dbReference>
<organism evidence="12 13">
    <name type="scientific">Phoenix dactylifera</name>
    <name type="common">Date palm</name>
    <dbReference type="NCBI Taxonomy" id="42345"/>
    <lineage>
        <taxon>Eukaryota</taxon>
        <taxon>Viridiplantae</taxon>
        <taxon>Streptophyta</taxon>
        <taxon>Embryophyta</taxon>
        <taxon>Tracheophyta</taxon>
        <taxon>Spermatophyta</taxon>
        <taxon>Magnoliopsida</taxon>
        <taxon>Liliopsida</taxon>
        <taxon>Arecaceae</taxon>
        <taxon>Coryphoideae</taxon>
        <taxon>Phoeniceae</taxon>
        <taxon>Phoenix</taxon>
    </lineage>
</organism>
<evidence type="ECO:0000259" key="11">
    <source>
        <dbReference type="PROSITE" id="PS50893"/>
    </source>
</evidence>
<name>A0A8B9A1M3_PHODC</name>
<dbReference type="GO" id="GO:0016020">
    <property type="term" value="C:membrane"/>
    <property type="evidence" value="ECO:0007669"/>
    <property type="project" value="UniProtKB-SubCell"/>
</dbReference>
<evidence type="ECO:0000256" key="7">
    <source>
        <dbReference type="ARBA" id="ARBA00022989"/>
    </source>
</evidence>
<dbReference type="RefSeq" id="XP_038979552.1">
    <property type="nucleotide sequence ID" value="XM_039123624.1"/>
</dbReference>
<evidence type="ECO:0000256" key="3">
    <source>
        <dbReference type="ARBA" id="ARBA00022448"/>
    </source>
</evidence>
<feature type="region of interest" description="Disordered" evidence="9">
    <location>
        <begin position="769"/>
        <end position="794"/>
    </location>
</feature>
<feature type="transmembrane region" description="Helical" evidence="10">
    <location>
        <begin position="1052"/>
        <end position="1075"/>
    </location>
</feature>
<evidence type="ECO:0000256" key="8">
    <source>
        <dbReference type="ARBA" id="ARBA00023136"/>
    </source>
</evidence>
<accession>A0A8B9A1M3</accession>
<reference evidence="12" key="1">
    <citation type="journal article" date="2019" name="Nat. Commun.">
        <title>Genome-wide association mapping of date palm fruit traits.</title>
        <authorList>
            <person name="Hazzouri K.M."/>
            <person name="Gros-Balthazard M."/>
            <person name="Flowers J.M."/>
            <person name="Copetti D."/>
            <person name="Lemansour A."/>
            <person name="Lebrun M."/>
            <person name="Masmoudi K."/>
            <person name="Ferrand S."/>
            <person name="Dhar M.I."/>
            <person name="Fresquez Z.A."/>
            <person name="Rosas U."/>
            <person name="Zhang J."/>
            <person name="Talag J."/>
            <person name="Lee S."/>
            <person name="Kudrna D."/>
            <person name="Powell R.F."/>
            <person name="Leitch I.J."/>
            <person name="Krueger R.R."/>
            <person name="Wing R.A."/>
            <person name="Amiri K.M.A."/>
            <person name="Purugganan M.D."/>
        </authorList>
    </citation>
    <scope>NUCLEOTIDE SEQUENCE [LARGE SCALE GENOMIC DNA]</scope>
    <source>
        <strain evidence="12">cv. Khalas</strain>
    </source>
</reference>
<keyword evidence="5" id="KW-0547">Nucleotide-binding</keyword>
<dbReference type="PROSITE" id="PS00211">
    <property type="entry name" value="ABC_TRANSPORTER_1"/>
    <property type="match status" value="1"/>
</dbReference>
<keyword evidence="7 10" id="KW-1133">Transmembrane helix</keyword>
<feature type="transmembrane region" description="Helical" evidence="10">
    <location>
        <begin position="852"/>
        <end position="869"/>
    </location>
</feature>
<proteinExistence type="inferred from homology"/>
<dbReference type="InterPro" id="IPR003593">
    <property type="entry name" value="AAA+_ATPase"/>
</dbReference>
<keyword evidence="8 10" id="KW-0472">Membrane</keyword>
<dbReference type="GO" id="GO:0005524">
    <property type="term" value="F:ATP binding"/>
    <property type="evidence" value="ECO:0007669"/>
    <property type="project" value="UniProtKB-KW"/>
</dbReference>
<gene>
    <name evidence="13" type="primary">LOC103696855</name>
</gene>
<dbReference type="OrthoDB" id="66620at2759"/>
<sequence>MPARLVPCIPLAGVITAVILLGRLPVGRCQVGGDRDGSDWVPSVSNRVMNLTSGFVKEASKNLGFCIKDWEKDWNGAFDFSADLGFLEQCMEETRGDLPQRLCTAAEMKSYLSSFYDDGVGSKYLRPNKNCNLTSWVSGCEAGWSCSASQDQNISLQDAKDMPSRTLNCRPCCPGFFCPHGLTCMIPCPLGAYCPLATLNKTTGICDPCNYQLPPGKPNHACGGADRWADVGSSPEIFCPAGYYCPSTIQKFSCSSGHYCRKGSTSEIRCYIKSSCKSNSANQNITLFGVLLMVALSLLLLIIYNFSGQIITIHKRKQAKSREAAAMMARKTVQARERWKKAKEIAKTHTARLQNQLSHTFSRKRSVERQEELKFLSRSQQSPAASTSKNSEPDNVTKMMHSLEEYSDSEGFSLEMEDKNFKKNMPRGEEKQTRTQIFKYAYGQIEKEKAAQQQMNLTFSGVVSMVAANEIRTKPMIEVAFRDVTLSLKGKQLLRCVTGKLMPGRVTAVMGPSGAGKTTFLNAMTGRTTGCEITGLVLINGKVEPIHAYKKIIGFVPQDDVVHGNLTVEENLWFSARCRLSADMPKADKVLVVERVIDYLGLQAVRDSLVGTVEKRGISGGQRKRVNIGLEMVIEPSLLILDEPTSGLDSSSSQLLLRALRREALEGVNICMVVHQPSYTLFKMFDDLILLAKGGLTVYHGAVEKVEEYFANLGFNVPERVNPPDYYIDILEGITKPGTSIAVTCKELPLRWMLHNRYDIPPDMQHNLDGVDTSARGGRTNSSRDGSDGQSVVGEAGRNANASLTLKQYHMANNFSKLTDLSNRRTPGILVQYKYYLGRVMKQRLREARIQVVDFLILGLAGVCLGMLAKGGDETFGVQGYTYTVISVSLLCKIGALRSFSLEKLQYWRERASGMSSLAYFLSKDTIDHFNTAIKPITYLSMFYFVSNPRSSIADNYTILVALVYCVTGIGYIFAICFQPGSAQLWSALLPVVLTLIATRQKSSKILADLCYPKWALEAFEIANAERYSGVWLITRCGLLMRSGYDINDWRLCISILILYGVVSRFIAFLCLVILQRK</sequence>
<dbReference type="InterPro" id="IPR050352">
    <property type="entry name" value="ABCG_transporters"/>
</dbReference>
<dbReference type="GO" id="GO:0016887">
    <property type="term" value="F:ATP hydrolysis activity"/>
    <property type="evidence" value="ECO:0007669"/>
    <property type="project" value="InterPro"/>
</dbReference>
<dbReference type="SMART" id="SM00382">
    <property type="entry name" value="AAA"/>
    <property type="match status" value="1"/>
</dbReference>
<feature type="region of interest" description="Disordered" evidence="9">
    <location>
        <begin position="372"/>
        <end position="395"/>
    </location>
</feature>
<dbReference type="KEGG" id="pda:103696855"/>
<feature type="compositionally biased region" description="Polar residues" evidence="9">
    <location>
        <begin position="779"/>
        <end position="790"/>
    </location>
</feature>
<dbReference type="InterPro" id="IPR003439">
    <property type="entry name" value="ABC_transporter-like_ATP-bd"/>
</dbReference>
<dbReference type="GO" id="GO:0140359">
    <property type="term" value="F:ABC-type transporter activity"/>
    <property type="evidence" value="ECO:0007669"/>
    <property type="project" value="InterPro"/>
</dbReference>
<feature type="transmembrane region" description="Helical" evidence="10">
    <location>
        <begin position="285"/>
        <end position="307"/>
    </location>
</feature>
<comment type="subcellular location">
    <subcellularLocation>
        <location evidence="1">Membrane</location>
        <topology evidence="1">Multi-pass membrane protein</topology>
    </subcellularLocation>
</comment>
<dbReference type="FunFam" id="3.40.50.300:FF:000367">
    <property type="entry name" value="ABC transporter G family member 24"/>
    <property type="match status" value="1"/>
</dbReference>
<evidence type="ECO:0000256" key="5">
    <source>
        <dbReference type="ARBA" id="ARBA00022741"/>
    </source>
</evidence>
<dbReference type="Pfam" id="PF00005">
    <property type="entry name" value="ABC_tran"/>
    <property type="match status" value="1"/>
</dbReference>